<evidence type="ECO:0000313" key="2">
    <source>
        <dbReference type="EMBL" id="MEQ2301647.1"/>
    </source>
</evidence>
<feature type="compositionally biased region" description="Polar residues" evidence="1">
    <location>
        <begin position="97"/>
        <end position="116"/>
    </location>
</feature>
<dbReference type="EMBL" id="JAHRIP010053961">
    <property type="protein sequence ID" value="MEQ2301647.1"/>
    <property type="molecule type" value="Genomic_DNA"/>
</dbReference>
<dbReference type="Proteomes" id="UP001469553">
    <property type="component" value="Unassembled WGS sequence"/>
</dbReference>
<protein>
    <submittedName>
        <fullName evidence="2">Uncharacterized protein</fullName>
    </submittedName>
</protein>
<proteinExistence type="predicted"/>
<gene>
    <name evidence="2" type="ORF">AMECASPLE_038252</name>
</gene>
<sequence length="116" mass="12440">MALWSKSSPASSCLSRNAPPIRCPGTGGNQPVYTSSDVRAATSVELCVKMCDQMDGPNTFNKNKDSFILDLILTGICRVLAVSPKLPSMTPDETDPPNLSQVPEETMTPQLKASIQ</sequence>
<name>A0ABV0Z612_9TELE</name>
<comment type="caution">
    <text evidence="2">The sequence shown here is derived from an EMBL/GenBank/DDBJ whole genome shotgun (WGS) entry which is preliminary data.</text>
</comment>
<feature type="compositionally biased region" description="Polar residues" evidence="1">
    <location>
        <begin position="1"/>
        <end position="15"/>
    </location>
</feature>
<accession>A0ABV0Z612</accession>
<evidence type="ECO:0000256" key="1">
    <source>
        <dbReference type="SAM" id="MobiDB-lite"/>
    </source>
</evidence>
<evidence type="ECO:0000313" key="3">
    <source>
        <dbReference type="Proteomes" id="UP001469553"/>
    </source>
</evidence>
<organism evidence="2 3">
    <name type="scientific">Ameca splendens</name>
    <dbReference type="NCBI Taxonomy" id="208324"/>
    <lineage>
        <taxon>Eukaryota</taxon>
        <taxon>Metazoa</taxon>
        <taxon>Chordata</taxon>
        <taxon>Craniata</taxon>
        <taxon>Vertebrata</taxon>
        <taxon>Euteleostomi</taxon>
        <taxon>Actinopterygii</taxon>
        <taxon>Neopterygii</taxon>
        <taxon>Teleostei</taxon>
        <taxon>Neoteleostei</taxon>
        <taxon>Acanthomorphata</taxon>
        <taxon>Ovalentaria</taxon>
        <taxon>Atherinomorphae</taxon>
        <taxon>Cyprinodontiformes</taxon>
        <taxon>Goodeidae</taxon>
        <taxon>Ameca</taxon>
    </lineage>
</organism>
<feature type="region of interest" description="Disordered" evidence="1">
    <location>
        <begin position="87"/>
        <end position="116"/>
    </location>
</feature>
<keyword evidence="3" id="KW-1185">Reference proteome</keyword>
<reference evidence="2 3" key="1">
    <citation type="submission" date="2021-06" db="EMBL/GenBank/DDBJ databases">
        <authorList>
            <person name="Palmer J.M."/>
        </authorList>
    </citation>
    <scope>NUCLEOTIDE SEQUENCE [LARGE SCALE GENOMIC DNA]</scope>
    <source>
        <strain evidence="2 3">AS_MEX2019</strain>
        <tissue evidence="2">Muscle</tissue>
    </source>
</reference>
<feature type="region of interest" description="Disordered" evidence="1">
    <location>
        <begin position="1"/>
        <end position="34"/>
    </location>
</feature>